<dbReference type="Pfam" id="PF13305">
    <property type="entry name" value="TetR_C_33"/>
    <property type="match status" value="1"/>
</dbReference>
<evidence type="ECO:0000256" key="3">
    <source>
        <dbReference type="ARBA" id="ARBA00023163"/>
    </source>
</evidence>
<name>A0A4Y8Q681_9BACL</name>
<dbReference type="PRINTS" id="PR00455">
    <property type="entry name" value="HTHTETR"/>
</dbReference>
<proteinExistence type="predicted"/>
<dbReference type="InterPro" id="IPR036271">
    <property type="entry name" value="Tet_transcr_reg_TetR-rel_C_sf"/>
</dbReference>
<dbReference type="AlphaFoldDB" id="A0A4Y8Q681"/>
<keyword evidence="3" id="KW-0804">Transcription</keyword>
<evidence type="ECO:0000313" key="7">
    <source>
        <dbReference type="Proteomes" id="UP000298246"/>
    </source>
</evidence>
<feature type="domain" description="HTH tetR-type" evidence="5">
    <location>
        <begin position="21"/>
        <end position="81"/>
    </location>
</feature>
<dbReference type="InterPro" id="IPR009057">
    <property type="entry name" value="Homeodomain-like_sf"/>
</dbReference>
<dbReference type="InterPro" id="IPR025996">
    <property type="entry name" value="MT1864/Rv1816-like_C"/>
</dbReference>
<keyword evidence="1" id="KW-0805">Transcription regulation</keyword>
<evidence type="ECO:0000256" key="1">
    <source>
        <dbReference type="ARBA" id="ARBA00023015"/>
    </source>
</evidence>
<dbReference type="Pfam" id="PF00440">
    <property type="entry name" value="TetR_N"/>
    <property type="match status" value="1"/>
</dbReference>
<dbReference type="SUPFAM" id="SSF46689">
    <property type="entry name" value="Homeodomain-like"/>
    <property type="match status" value="1"/>
</dbReference>
<dbReference type="PANTHER" id="PTHR30055:SF212">
    <property type="entry name" value="TETR-FAMILY FAMILY TRANSCRIPTIONAL REGULATOR"/>
    <property type="match status" value="1"/>
</dbReference>
<dbReference type="PROSITE" id="PS50977">
    <property type="entry name" value="HTH_TETR_2"/>
    <property type="match status" value="1"/>
</dbReference>
<dbReference type="GO" id="GO:0000976">
    <property type="term" value="F:transcription cis-regulatory region binding"/>
    <property type="evidence" value="ECO:0007669"/>
    <property type="project" value="TreeGrafter"/>
</dbReference>
<keyword evidence="2 4" id="KW-0238">DNA-binding</keyword>
<protein>
    <recommendedName>
        <fullName evidence="5">HTH tetR-type domain-containing protein</fullName>
    </recommendedName>
</protein>
<comment type="caution">
    <text evidence="6">The sequence shown here is derived from an EMBL/GenBank/DDBJ whole genome shotgun (WGS) entry which is preliminary data.</text>
</comment>
<organism evidence="6 7">
    <name type="scientific">Paenibacillus athensensis</name>
    <dbReference type="NCBI Taxonomy" id="1967502"/>
    <lineage>
        <taxon>Bacteria</taxon>
        <taxon>Bacillati</taxon>
        <taxon>Bacillota</taxon>
        <taxon>Bacilli</taxon>
        <taxon>Bacillales</taxon>
        <taxon>Paenibacillaceae</taxon>
        <taxon>Paenibacillus</taxon>
    </lineage>
</organism>
<evidence type="ECO:0000313" key="6">
    <source>
        <dbReference type="EMBL" id="TFE89698.1"/>
    </source>
</evidence>
<dbReference type="PANTHER" id="PTHR30055">
    <property type="entry name" value="HTH-TYPE TRANSCRIPTIONAL REGULATOR RUTR"/>
    <property type="match status" value="1"/>
</dbReference>
<dbReference type="Gene3D" id="1.10.357.10">
    <property type="entry name" value="Tetracycline Repressor, domain 2"/>
    <property type="match status" value="1"/>
</dbReference>
<evidence type="ECO:0000256" key="2">
    <source>
        <dbReference type="ARBA" id="ARBA00023125"/>
    </source>
</evidence>
<dbReference type="GO" id="GO:0003700">
    <property type="term" value="F:DNA-binding transcription factor activity"/>
    <property type="evidence" value="ECO:0007669"/>
    <property type="project" value="TreeGrafter"/>
</dbReference>
<sequence length="220" mass="25901">MQKKQEALQLGIHYRRKHESESVRQQIVEVALELFLTQGYESVSMRKIAQHIQYSPTTIYNYFQDKQDVLFHLLKRGYGIFLDALLANTQAYANEPFLVQFRTTLHAYIRFGREHPDYYKLIFIHNPEQFRRLIDLSDSDRMRGLQLLESHLREGMELGVLRMDDVTRASRSVWASLHGLVHLLNSFPPFLWPEPQLVIDDHVELIIRSLIAPKARQDEA</sequence>
<reference evidence="6 7" key="1">
    <citation type="submission" date="2017-03" db="EMBL/GenBank/DDBJ databases">
        <title>Isolation of Levoglucosan Utilizing Bacteria.</title>
        <authorList>
            <person name="Arya A.S."/>
        </authorList>
    </citation>
    <scope>NUCLEOTIDE SEQUENCE [LARGE SCALE GENOMIC DNA]</scope>
    <source>
        <strain evidence="6 7">MEC069</strain>
    </source>
</reference>
<accession>A0A4Y8Q681</accession>
<evidence type="ECO:0000259" key="5">
    <source>
        <dbReference type="PROSITE" id="PS50977"/>
    </source>
</evidence>
<gene>
    <name evidence="6" type="ORF">B5M42_06270</name>
</gene>
<keyword evidence="7" id="KW-1185">Reference proteome</keyword>
<dbReference type="InterPro" id="IPR001647">
    <property type="entry name" value="HTH_TetR"/>
</dbReference>
<feature type="DNA-binding region" description="H-T-H motif" evidence="4">
    <location>
        <begin position="44"/>
        <end position="63"/>
    </location>
</feature>
<evidence type="ECO:0000256" key="4">
    <source>
        <dbReference type="PROSITE-ProRule" id="PRU00335"/>
    </source>
</evidence>
<dbReference type="EMBL" id="MYFO01000006">
    <property type="protein sequence ID" value="TFE89698.1"/>
    <property type="molecule type" value="Genomic_DNA"/>
</dbReference>
<dbReference type="InterPro" id="IPR050109">
    <property type="entry name" value="HTH-type_TetR-like_transc_reg"/>
</dbReference>
<dbReference type="Proteomes" id="UP000298246">
    <property type="component" value="Unassembled WGS sequence"/>
</dbReference>
<dbReference type="SUPFAM" id="SSF48498">
    <property type="entry name" value="Tetracyclin repressor-like, C-terminal domain"/>
    <property type="match status" value="1"/>
</dbReference>